<organism evidence="2 3">
    <name type="scientific">Flavobacterium branchiophilum (strain FL-15)</name>
    <dbReference type="NCBI Taxonomy" id="1034807"/>
    <lineage>
        <taxon>Bacteria</taxon>
        <taxon>Pseudomonadati</taxon>
        <taxon>Bacteroidota</taxon>
        <taxon>Flavobacteriia</taxon>
        <taxon>Flavobacteriales</taxon>
        <taxon>Flavobacteriaceae</taxon>
        <taxon>Flavobacterium</taxon>
    </lineage>
</organism>
<accession>G2Z581</accession>
<dbReference type="RefSeq" id="WP_014083067.1">
    <property type="nucleotide sequence ID" value="NC_016001.1"/>
</dbReference>
<dbReference type="HOGENOM" id="CLU_1494111_0_0_10"/>
<protein>
    <submittedName>
        <fullName evidence="2">Uncharacterized protein</fullName>
    </submittedName>
</protein>
<dbReference type="KEGG" id="fbr:FBFL15_0467"/>
<name>G2Z581_FLABF</name>
<evidence type="ECO:0000256" key="1">
    <source>
        <dbReference type="SAM" id="Coils"/>
    </source>
</evidence>
<keyword evidence="1" id="KW-0175">Coiled coil</keyword>
<reference evidence="2 3" key="1">
    <citation type="journal article" date="2011" name="Appl. Environ. Microbiol.">
        <title>Complete genome sequence of the fish pathogen Flavobacterium branchiophilum.</title>
        <authorList>
            <consortium name="1:IP"/>
            <consortium name="Microbial Evolutionary Genomics,F-75015 Paris"/>
            <consortium name="France 2:CNRS"/>
            <consortium name="URA2171"/>
            <consortium name="F-75015 Paris,France 3:Unite de Virologie et Immunologie Mol."/>
            <consortium name="INRA,78352 Jouy en Josas Cedex"/>
            <consortium name="France. 4:Unite de Mathemathique"/>
            <consortium name="Informatique et Genome,INRA"/>
            <consortium name="78352 Jouy en Josas Cedex"/>
            <consortium name="France. 5:CEA/Genoscope"/>
            <consortium name="Evry"/>
            <consortium name="France"/>
            <person name="Touchon M."/>
            <person name="Barbier P."/>
            <person name="Bernardet J.F."/>
            <person name="Loux V."/>
            <person name="Vacherie B."/>
            <person name="Barbe V."/>
            <person name="Rocha E.P."/>
            <person name="Duchaud E."/>
        </authorList>
    </citation>
    <scope>NUCLEOTIDE SEQUENCE [LARGE SCALE GENOMIC DNA]</scope>
    <source>
        <strain evidence="2 3">FL-15</strain>
    </source>
</reference>
<dbReference type="AlphaFoldDB" id="G2Z581"/>
<keyword evidence="3" id="KW-1185">Reference proteome</keyword>
<evidence type="ECO:0000313" key="2">
    <source>
        <dbReference type="EMBL" id="CCB68587.1"/>
    </source>
</evidence>
<dbReference type="EMBL" id="FQ859183">
    <property type="protein sequence ID" value="CCB68587.1"/>
    <property type="molecule type" value="Genomic_DNA"/>
</dbReference>
<proteinExistence type="predicted"/>
<gene>
    <name evidence="2" type="ordered locus">FBFL15_0467</name>
</gene>
<feature type="coiled-coil region" evidence="1">
    <location>
        <begin position="150"/>
        <end position="177"/>
    </location>
</feature>
<dbReference type="Proteomes" id="UP000009186">
    <property type="component" value="Chromosome"/>
</dbReference>
<evidence type="ECO:0000313" key="3">
    <source>
        <dbReference type="Proteomes" id="UP000009186"/>
    </source>
</evidence>
<sequence length="180" mass="21097">MAFTPKKMAFIPNKIEFISKKMALIPKKIAFIPKKMALIPKKIAFIPKKNEYLIQKKIDGISFLYIFTKKTPMTIHTGKLLTAYFEKNRTYRAYLAKLLGISYNSLLHYQKRDSIQTRTLLEISTHTKHNFFMDMALQLPLEYTTTTDPFFEKNQRIAELEAENEALKVKMELLLTLLKK</sequence>
<dbReference type="eggNOG" id="ENOG502ZUEK">
    <property type="taxonomic scope" value="Bacteria"/>
</dbReference>